<accession>A0ABR7WTD8</accession>
<evidence type="ECO:0000313" key="1">
    <source>
        <dbReference type="EMBL" id="MBD1365573.1"/>
    </source>
</evidence>
<reference evidence="1 2" key="1">
    <citation type="submission" date="2020-09" db="EMBL/GenBank/DDBJ databases">
        <title>Novel species of Mucilaginibacter isolated from a glacier on the Tibetan Plateau.</title>
        <authorList>
            <person name="Liu Q."/>
            <person name="Xin Y.-H."/>
        </authorList>
    </citation>
    <scope>NUCLEOTIDE SEQUENCE [LARGE SCALE GENOMIC DNA]</scope>
    <source>
        <strain evidence="1 2">ZT4R22</strain>
    </source>
</reference>
<comment type="caution">
    <text evidence="1">The sequence shown here is derived from an EMBL/GenBank/DDBJ whole genome shotgun (WGS) entry which is preliminary data.</text>
</comment>
<dbReference type="Proteomes" id="UP000606600">
    <property type="component" value="Unassembled WGS sequence"/>
</dbReference>
<sequence length="82" mass="9405">MQTTYRLKAKELSIEFLESLKTMFTGQEVEITVKSIDNKTAEPVRDKEKLLKMIEENSKNAPIISPDIDIHALIKESHSRGF</sequence>
<organism evidence="1 2">
    <name type="scientific">Mucilaginibacter pankratovii</name>
    <dbReference type="NCBI Taxonomy" id="2772110"/>
    <lineage>
        <taxon>Bacteria</taxon>
        <taxon>Pseudomonadati</taxon>
        <taxon>Bacteroidota</taxon>
        <taxon>Sphingobacteriia</taxon>
        <taxon>Sphingobacteriales</taxon>
        <taxon>Sphingobacteriaceae</taxon>
        <taxon>Mucilaginibacter</taxon>
    </lineage>
</organism>
<keyword evidence="2" id="KW-1185">Reference proteome</keyword>
<name>A0ABR7WTD8_9SPHI</name>
<dbReference type="EMBL" id="JACWMY010000009">
    <property type="protein sequence ID" value="MBD1365573.1"/>
    <property type="molecule type" value="Genomic_DNA"/>
</dbReference>
<gene>
    <name evidence="1" type="ORF">IDJ77_17290</name>
</gene>
<protein>
    <submittedName>
        <fullName evidence="1">Uncharacterized protein</fullName>
    </submittedName>
</protein>
<dbReference type="RefSeq" id="WP_191190240.1">
    <property type="nucleotide sequence ID" value="NZ_JACWMY010000009.1"/>
</dbReference>
<evidence type="ECO:0000313" key="2">
    <source>
        <dbReference type="Proteomes" id="UP000606600"/>
    </source>
</evidence>
<proteinExistence type="predicted"/>